<evidence type="ECO:0000256" key="5">
    <source>
        <dbReference type="ARBA" id="ARBA00022801"/>
    </source>
</evidence>
<dbReference type="Proteomes" id="UP000078348">
    <property type="component" value="Unassembled WGS sequence"/>
</dbReference>
<comment type="caution">
    <text evidence="10">The sequence shown here is derived from an EMBL/GenBank/DDBJ whole genome shotgun (WGS) entry which is preliminary data.</text>
</comment>
<protein>
    <submittedName>
        <fullName evidence="10">Aminoacyl-histidine dipeptidase</fullName>
    </submittedName>
</protein>
<dbReference type="AlphaFoldDB" id="A0A196SAW9"/>
<dbReference type="SUPFAM" id="SSF53187">
    <property type="entry name" value="Zn-dependent exopeptidases"/>
    <property type="match status" value="1"/>
</dbReference>
<feature type="domain" description="Peptidase M20 dimerisation" evidence="9">
    <location>
        <begin position="224"/>
        <end position="290"/>
    </location>
</feature>
<accession>A0A196SAW9</accession>
<sequence length="498" mass="54675">MPIVLSEHCQKLLKELPEPKAVWKYMLALTQIPRGSNKRGETVNNKRVTAFLKERAEELGCETYVDKGENLIIRKKATPGFEDKPVICFQGHMDMVCQKDDNVVIDFLKDPIIPRIDGEYLKATGTSLGGDDGVGVAMCFAMLEDETLQHGPLEVLITRDEEIGLIGAANLEAGVLKAKYMINVDSEAENSVCVGCSGSFTLEMTMPAAREQGAYVLRQVVLNNFIGGHSGCDIHLGRAHPLVTLGRMLASVDCDFRLVSIDCGTARNAIPRKCVATFAVSADKAAEFEAGLQAEFGRFAHEYALIEKTATCTVSEATSALAPCDKATTRHFVDFINVYPFGVQRYSPESHDFVETSVNCGIAQTLENGDLMFTSSIRSSSLTQMDMMYNKIVSICSMCHLSMSEKIGAYPGWEPNLQSPLTKSMVASYEEVTGISPRVYAIHAGLECGLFLEKYPHLDCSSVGPELNFPHSPEERLLISSVAPLYKVLTTCMKKLYE</sequence>
<dbReference type="PANTHER" id="PTHR43501">
    <property type="entry name" value="CYTOSOL NON-SPECIFIC DIPEPTIDASE"/>
    <property type="match status" value="1"/>
</dbReference>
<dbReference type="GO" id="GO:0046872">
    <property type="term" value="F:metal ion binding"/>
    <property type="evidence" value="ECO:0007669"/>
    <property type="project" value="UniProtKB-KW"/>
</dbReference>
<evidence type="ECO:0000259" key="9">
    <source>
        <dbReference type="Pfam" id="PF07687"/>
    </source>
</evidence>
<organism evidence="10 11">
    <name type="scientific">Blastocystis sp. subtype 1 (strain ATCC 50177 / NandII)</name>
    <dbReference type="NCBI Taxonomy" id="478820"/>
    <lineage>
        <taxon>Eukaryota</taxon>
        <taxon>Sar</taxon>
        <taxon>Stramenopiles</taxon>
        <taxon>Bigyra</taxon>
        <taxon>Opalozoa</taxon>
        <taxon>Opalinata</taxon>
        <taxon>Blastocystidae</taxon>
        <taxon>Blastocystis</taxon>
    </lineage>
</organism>
<keyword evidence="6" id="KW-0862">Zinc</keyword>
<keyword evidence="11" id="KW-1185">Reference proteome</keyword>
<keyword evidence="4" id="KW-0479">Metal-binding</keyword>
<dbReference type="FunFam" id="3.40.630.10:FF:000015">
    <property type="entry name" value="Aminoacyl-histidine dipeptidase PepD"/>
    <property type="match status" value="1"/>
</dbReference>
<dbReference type="NCBIfam" id="TIGR01893">
    <property type="entry name" value="aa-his-dipept"/>
    <property type="match status" value="1"/>
</dbReference>
<evidence type="ECO:0000313" key="10">
    <source>
        <dbReference type="EMBL" id="OAO14195.1"/>
    </source>
</evidence>
<comment type="cofactor">
    <cofactor evidence="2">
        <name>Zn(2+)</name>
        <dbReference type="ChEBI" id="CHEBI:29105"/>
    </cofactor>
</comment>
<dbReference type="InterPro" id="IPR002933">
    <property type="entry name" value="Peptidase_M20"/>
</dbReference>
<comment type="cofactor">
    <cofactor evidence="1">
        <name>Co(2+)</name>
        <dbReference type="ChEBI" id="CHEBI:48828"/>
    </cofactor>
</comment>
<keyword evidence="5" id="KW-0378">Hydrolase</keyword>
<dbReference type="GO" id="GO:0005829">
    <property type="term" value="C:cytosol"/>
    <property type="evidence" value="ECO:0007669"/>
    <property type="project" value="TreeGrafter"/>
</dbReference>
<evidence type="ECO:0000256" key="7">
    <source>
        <dbReference type="ARBA" id="ARBA00023049"/>
    </source>
</evidence>
<evidence type="ECO:0000256" key="4">
    <source>
        <dbReference type="ARBA" id="ARBA00022723"/>
    </source>
</evidence>
<dbReference type="PANTHER" id="PTHR43501:SF1">
    <property type="entry name" value="CYTOSOL NON-SPECIFIC DIPEPTIDASE"/>
    <property type="match status" value="1"/>
</dbReference>
<evidence type="ECO:0000256" key="1">
    <source>
        <dbReference type="ARBA" id="ARBA00001941"/>
    </source>
</evidence>
<evidence type="ECO:0000256" key="6">
    <source>
        <dbReference type="ARBA" id="ARBA00022833"/>
    </source>
</evidence>
<dbReference type="InterPro" id="IPR011650">
    <property type="entry name" value="Peptidase_M20_dimer"/>
</dbReference>
<evidence type="ECO:0000256" key="3">
    <source>
        <dbReference type="ARBA" id="ARBA00022670"/>
    </source>
</evidence>
<dbReference type="CDD" id="cd03890">
    <property type="entry name" value="M20_pepD"/>
    <property type="match status" value="1"/>
</dbReference>
<keyword evidence="3" id="KW-0645">Protease</keyword>
<keyword evidence="8" id="KW-0170">Cobalt</keyword>
<dbReference type="GO" id="GO:0006508">
    <property type="term" value="P:proteolysis"/>
    <property type="evidence" value="ECO:0007669"/>
    <property type="project" value="UniProtKB-KW"/>
</dbReference>
<dbReference type="EMBL" id="LXWW01000281">
    <property type="protein sequence ID" value="OAO14195.1"/>
    <property type="molecule type" value="Genomic_DNA"/>
</dbReference>
<reference evidence="10 11" key="1">
    <citation type="submission" date="2016-05" db="EMBL/GenBank/DDBJ databases">
        <title>Nuclear genome of Blastocystis sp. subtype 1 NandII.</title>
        <authorList>
            <person name="Gentekaki E."/>
            <person name="Curtis B."/>
            <person name="Stairs C."/>
            <person name="Eme L."/>
            <person name="Herman E."/>
            <person name="Klimes V."/>
            <person name="Arias M.C."/>
            <person name="Elias M."/>
            <person name="Hilliou F."/>
            <person name="Klute M."/>
            <person name="Malik S.-B."/>
            <person name="Pightling A."/>
            <person name="Rachubinski R."/>
            <person name="Salas D."/>
            <person name="Schlacht A."/>
            <person name="Suga H."/>
            <person name="Archibald J."/>
            <person name="Ball S.G."/>
            <person name="Clark G."/>
            <person name="Dacks J."/>
            <person name="Van Der Giezen M."/>
            <person name="Tsaousis A."/>
            <person name="Roger A."/>
        </authorList>
    </citation>
    <scope>NUCLEOTIDE SEQUENCE [LARGE SCALE GENOMIC DNA]</scope>
    <source>
        <strain evidence="11">ATCC 50177 / NandII</strain>
    </source>
</reference>
<evidence type="ECO:0000313" key="11">
    <source>
        <dbReference type="Proteomes" id="UP000078348"/>
    </source>
</evidence>
<dbReference type="Gene3D" id="3.40.630.10">
    <property type="entry name" value="Zn peptidases"/>
    <property type="match status" value="2"/>
</dbReference>
<keyword evidence="7" id="KW-0482">Metalloprotease</keyword>
<name>A0A196SAW9_BLAHN</name>
<dbReference type="InterPro" id="IPR001160">
    <property type="entry name" value="Peptidase_M20C"/>
</dbReference>
<dbReference type="Pfam" id="PF01546">
    <property type="entry name" value="Peptidase_M20"/>
    <property type="match status" value="1"/>
</dbReference>
<dbReference type="FunFam" id="3.40.630.10:FF:000018">
    <property type="entry name" value="Aminoacyl-histidine dipeptidase PepD"/>
    <property type="match status" value="1"/>
</dbReference>
<dbReference type="PRINTS" id="PR00934">
    <property type="entry name" value="XHISDIPTASE"/>
</dbReference>
<evidence type="ECO:0000256" key="8">
    <source>
        <dbReference type="ARBA" id="ARBA00023285"/>
    </source>
</evidence>
<evidence type="ECO:0000256" key="2">
    <source>
        <dbReference type="ARBA" id="ARBA00001947"/>
    </source>
</evidence>
<dbReference type="STRING" id="478820.A0A196SAW9"/>
<gene>
    <name evidence="10" type="ORF">AV274_4118</name>
</gene>
<dbReference type="PIRSF" id="PIRSF016599">
    <property type="entry name" value="Xaa-His_dipept"/>
    <property type="match status" value="1"/>
</dbReference>
<dbReference type="GO" id="GO:0070573">
    <property type="term" value="F:metallodipeptidase activity"/>
    <property type="evidence" value="ECO:0007669"/>
    <property type="project" value="TreeGrafter"/>
</dbReference>
<dbReference type="Pfam" id="PF07687">
    <property type="entry name" value="M20_dimer"/>
    <property type="match status" value="1"/>
</dbReference>
<proteinExistence type="predicted"/>
<dbReference type="OrthoDB" id="191370at2759"/>